<evidence type="ECO:0000256" key="5">
    <source>
        <dbReference type="ARBA" id="ARBA00023242"/>
    </source>
</evidence>
<dbReference type="GO" id="GO:0046983">
    <property type="term" value="F:protein dimerization activity"/>
    <property type="evidence" value="ECO:0007669"/>
    <property type="project" value="InterPro"/>
</dbReference>
<dbReference type="PROSITE" id="PS50066">
    <property type="entry name" value="MADS_BOX_2"/>
    <property type="match status" value="1"/>
</dbReference>
<dbReference type="GO" id="GO:0000981">
    <property type="term" value="F:DNA-binding transcription factor activity, RNA polymerase II-specific"/>
    <property type="evidence" value="ECO:0000318"/>
    <property type="project" value="GO_Central"/>
</dbReference>
<keyword evidence="9" id="KW-1185">Reference proteome</keyword>
<keyword evidence="4" id="KW-0804">Transcription</keyword>
<dbReference type="EMBL" id="CM003530">
    <property type="protein sequence ID" value="RCV18448.1"/>
    <property type="molecule type" value="Genomic_DNA"/>
</dbReference>
<accession>K3ZC90</accession>
<dbReference type="Pfam" id="PF00319">
    <property type="entry name" value="SRF-TF"/>
    <property type="match status" value="1"/>
</dbReference>
<sequence>MAQSQTSFSERTNTLFSIAKDLSQEFGAHVAVIAFSPTGERKAYGAPTANSILCNYLPEIHSSSSQALTEIAREATNRVDGMKREVEETVFQAKMERALQATAWSKILAAQTSAGKQNCWEVDVEALRADKFLVFVRALDALRTDIQRYLDAMESS</sequence>
<dbReference type="GO" id="GO:0006357">
    <property type="term" value="P:regulation of transcription by RNA polymerase II"/>
    <property type="evidence" value="ECO:0000318"/>
    <property type="project" value="GO_Central"/>
</dbReference>
<evidence type="ECO:0000259" key="6">
    <source>
        <dbReference type="PROSITE" id="PS50066"/>
    </source>
</evidence>
<protein>
    <recommendedName>
        <fullName evidence="6">MADS-box domain-containing protein</fullName>
    </recommendedName>
</protein>
<dbReference type="GO" id="GO:0000978">
    <property type="term" value="F:RNA polymerase II cis-regulatory region sequence-specific DNA binding"/>
    <property type="evidence" value="ECO:0000318"/>
    <property type="project" value="GO_Central"/>
</dbReference>
<dbReference type="EMBL" id="AGNK02001902">
    <property type="status" value="NOT_ANNOTATED_CDS"/>
    <property type="molecule type" value="Genomic_DNA"/>
</dbReference>
<dbReference type="OrthoDB" id="1896642at2759"/>
<dbReference type="GO" id="GO:0005634">
    <property type="term" value="C:nucleus"/>
    <property type="evidence" value="ECO:0007669"/>
    <property type="project" value="UniProtKB-SubCell"/>
</dbReference>
<reference evidence="7 9" key="1">
    <citation type="journal article" date="2012" name="Nat. Biotechnol.">
        <title>Reference genome sequence of the model plant Setaria.</title>
        <authorList>
            <person name="Bennetzen J.L."/>
            <person name="Schmutz J."/>
            <person name="Wang H."/>
            <person name="Percifield R."/>
            <person name="Hawkins J."/>
            <person name="Pontaroli A.C."/>
            <person name="Estep M."/>
            <person name="Feng L."/>
            <person name="Vaughn J.N."/>
            <person name="Grimwood J."/>
            <person name="Jenkins J."/>
            <person name="Barry K."/>
            <person name="Lindquist E."/>
            <person name="Hellsten U."/>
            <person name="Deshpande S."/>
            <person name="Wang X."/>
            <person name="Wu X."/>
            <person name="Mitros T."/>
            <person name="Triplett J."/>
            <person name="Yang X."/>
            <person name="Ye C.Y."/>
            <person name="Mauro-Herrera M."/>
            <person name="Wang L."/>
            <person name="Li P."/>
            <person name="Sharma M."/>
            <person name="Sharma R."/>
            <person name="Ronald P.C."/>
            <person name="Panaud O."/>
            <person name="Kellogg E.A."/>
            <person name="Brutnell T.P."/>
            <person name="Doust A.N."/>
            <person name="Tuskan G.A."/>
            <person name="Rokhsar D."/>
            <person name="Devos K.M."/>
        </authorList>
    </citation>
    <scope>NUCLEOTIDE SEQUENCE [LARGE SCALE GENOMIC DNA]</scope>
    <source>
        <strain evidence="9">cv. Yugu1</strain>
        <strain evidence="7">Yugu1</strain>
    </source>
</reference>
<dbReference type="EnsemblPlants" id="KQL16214">
    <property type="protein sequence ID" value="KQL16214"/>
    <property type="gene ID" value="SETIT_024164mg"/>
</dbReference>
<evidence type="ECO:0000256" key="1">
    <source>
        <dbReference type="ARBA" id="ARBA00004123"/>
    </source>
</evidence>
<comment type="subcellular location">
    <subcellularLocation>
        <location evidence="1">Nucleus</location>
    </subcellularLocation>
</comment>
<evidence type="ECO:0000313" key="9">
    <source>
        <dbReference type="Proteomes" id="UP000004995"/>
    </source>
</evidence>
<dbReference type="Gramene" id="KQL16214">
    <property type="protein sequence ID" value="KQL16214"/>
    <property type="gene ID" value="SETIT_024164mg"/>
</dbReference>
<dbReference type="HOGENOM" id="CLU_053053_11_0_1"/>
<evidence type="ECO:0000313" key="7">
    <source>
        <dbReference type="EMBL" id="RCV18448.1"/>
    </source>
</evidence>
<reference evidence="7" key="2">
    <citation type="submission" date="2015-07" db="EMBL/GenBank/DDBJ databases">
        <authorList>
            <person name="Noorani M."/>
        </authorList>
    </citation>
    <scope>NUCLEOTIDE SEQUENCE</scope>
    <source>
        <strain evidence="7">Yugu1</strain>
    </source>
</reference>
<dbReference type="KEGG" id="sita:101772943"/>
<dbReference type="SUPFAM" id="SSF55455">
    <property type="entry name" value="SRF-like"/>
    <property type="match status" value="1"/>
</dbReference>
<keyword evidence="3" id="KW-0238">DNA-binding</keyword>
<feature type="domain" description="MADS-box" evidence="6">
    <location>
        <begin position="1"/>
        <end position="48"/>
    </location>
</feature>
<proteinExistence type="predicted"/>
<dbReference type="Proteomes" id="UP000004995">
    <property type="component" value="Unassembled WGS sequence"/>
</dbReference>
<evidence type="ECO:0000256" key="3">
    <source>
        <dbReference type="ARBA" id="ARBA00023125"/>
    </source>
</evidence>
<dbReference type="Gene3D" id="3.40.1810.10">
    <property type="entry name" value="Transcription factor, MADS-box"/>
    <property type="match status" value="1"/>
</dbReference>
<organism evidence="8 9">
    <name type="scientific">Setaria italica</name>
    <name type="common">Foxtail millet</name>
    <name type="synonym">Panicum italicum</name>
    <dbReference type="NCBI Taxonomy" id="4555"/>
    <lineage>
        <taxon>Eukaryota</taxon>
        <taxon>Viridiplantae</taxon>
        <taxon>Streptophyta</taxon>
        <taxon>Embryophyta</taxon>
        <taxon>Tracheophyta</taxon>
        <taxon>Spermatophyta</taxon>
        <taxon>Magnoliopsida</taxon>
        <taxon>Liliopsida</taxon>
        <taxon>Poales</taxon>
        <taxon>Poaceae</taxon>
        <taxon>PACMAD clade</taxon>
        <taxon>Panicoideae</taxon>
        <taxon>Panicodae</taxon>
        <taxon>Paniceae</taxon>
        <taxon>Cenchrinae</taxon>
        <taxon>Setaria</taxon>
    </lineage>
</organism>
<name>K3ZC90_SETIT</name>
<dbReference type="InterPro" id="IPR002100">
    <property type="entry name" value="TF_MADSbox"/>
</dbReference>
<keyword evidence="2" id="KW-0805">Transcription regulation</keyword>
<gene>
    <name evidence="8" type="primary">LOC101772943</name>
    <name evidence="7" type="ORF">SETIT_3G301600v2</name>
</gene>
<evidence type="ECO:0000256" key="4">
    <source>
        <dbReference type="ARBA" id="ARBA00023163"/>
    </source>
</evidence>
<dbReference type="RefSeq" id="XP_004963936.1">
    <property type="nucleotide sequence ID" value="XM_004963879.1"/>
</dbReference>
<evidence type="ECO:0000313" key="8">
    <source>
        <dbReference type="EnsemblPlants" id="KQL16214"/>
    </source>
</evidence>
<dbReference type="AlphaFoldDB" id="K3ZC90"/>
<reference evidence="8" key="3">
    <citation type="submission" date="2018-08" db="UniProtKB">
        <authorList>
            <consortium name="EnsemblPlants"/>
        </authorList>
    </citation>
    <scope>IDENTIFICATION</scope>
    <source>
        <strain evidence="8">Yugu1</strain>
    </source>
</reference>
<keyword evidence="5" id="KW-0539">Nucleus</keyword>
<evidence type="ECO:0000256" key="2">
    <source>
        <dbReference type="ARBA" id="ARBA00023015"/>
    </source>
</evidence>
<dbReference type="GeneID" id="101772943"/>
<dbReference type="InterPro" id="IPR036879">
    <property type="entry name" value="TF_MADSbox_sf"/>
</dbReference>